<feature type="chain" id="PRO_5009524190" evidence="2">
    <location>
        <begin position="31"/>
        <end position="135"/>
    </location>
</feature>
<sequence>MTIQGSTAKTLLSFALVAFLLLGTFGFSHAGMTTGMDGQMADCPFTPGVAICNMSPLEMISASQSLFTTLPQQQDALLLLMLLVAGALALAVFWKPFIPLRPAVTYSSRRKREYIPVFNALQELFSNGILNPKLY</sequence>
<keyword evidence="1" id="KW-0472">Membrane</keyword>
<protein>
    <submittedName>
        <fullName evidence="3">Uncharacterized protein</fullName>
    </submittedName>
</protein>
<proteinExistence type="predicted"/>
<evidence type="ECO:0000313" key="3">
    <source>
        <dbReference type="EMBL" id="OGG75018.1"/>
    </source>
</evidence>
<keyword evidence="2" id="KW-0732">Signal</keyword>
<keyword evidence="1" id="KW-1133">Transmembrane helix</keyword>
<feature type="transmembrane region" description="Helical" evidence="1">
    <location>
        <begin position="76"/>
        <end position="94"/>
    </location>
</feature>
<dbReference type="EMBL" id="MFLU01000009">
    <property type="protein sequence ID" value="OGG75018.1"/>
    <property type="molecule type" value="Genomic_DNA"/>
</dbReference>
<gene>
    <name evidence="3" type="ORF">A3A34_02640</name>
</gene>
<comment type="caution">
    <text evidence="3">The sequence shown here is derived from an EMBL/GenBank/DDBJ whole genome shotgun (WGS) entry which is preliminary data.</text>
</comment>
<feature type="signal peptide" evidence="2">
    <location>
        <begin position="1"/>
        <end position="30"/>
    </location>
</feature>
<name>A0A1F6EN05_9BACT</name>
<evidence type="ECO:0000313" key="4">
    <source>
        <dbReference type="Proteomes" id="UP000178587"/>
    </source>
</evidence>
<accession>A0A1F6EN05</accession>
<dbReference type="AlphaFoldDB" id="A0A1F6EN05"/>
<evidence type="ECO:0000256" key="2">
    <source>
        <dbReference type="SAM" id="SignalP"/>
    </source>
</evidence>
<organism evidence="3 4">
    <name type="scientific">Candidatus Kaiserbacteria bacterium RIFCSPLOWO2_01_FULL_50_24</name>
    <dbReference type="NCBI Taxonomy" id="1798507"/>
    <lineage>
        <taxon>Bacteria</taxon>
        <taxon>Candidatus Kaiseribacteriota</taxon>
    </lineage>
</organism>
<dbReference type="STRING" id="1798507.A3A34_02640"/>
<reference evidence="3 4" key="1">
    <citation type="journal article" date="2016" name="Nat. Commun.">
        <title>Thousands of microbial genomes shed light on interconnected biogeochemical processes in an aquifer system.</title>
        <authorList>
            <person name="Anantharaman K."/>
            <person name="Brown C.T."/>
            <person name="Hug L.A."/>
            <person name="Sharon I."/>
            <person name="Castelle C.J."/>
            <person name="Probst A.J."/>
            <person name="Thomas B.C."/>
            <person name="Singh A."/>
            <person name="Wilkins M.J."/>
            <person name="Karaoz U."/>
            <person name="Brodie E.L."/>
            <person name="Williams K.H."/>
            <person name="Hubbard S.S."/>
            <person name="Banfield J.F."/>
        </authorList>
    </citation>
    <scope>NUCLEOTIDE SEQUENCE [LARGE SCALE GENOMIC DNA]</scope>
</reference>
<dbReference type="Proteomes" id="UP000178587">
    <property type="component" value="Unassembled WGS sequence"/>
</dbReference>
<evidence type="ECO:0000256" key="1">
    <source>
        <dbReference type="SAM" id="Phobius"/>
    </source>
</evidence>
<keyword evidence="1" id="KW-0812">Transmembrane</keyword>